<keyword evidence="2" id="KW-1185">Reference proteome</keyword>
<organism evidence="1 2">
    <name type="scientific">Coniosporium uncinatum</name>
    <dbReference type="NCBI Taxonomy" id="93489"/>
    <lineage>
        <taxon>Eukaryota</taxon>
        <taxon>Fungi</taxon>
        <taxon>Dikarya</taxon>
        <taxon>Ascomycota</taxon>
        <taxon>Pezizomycotina</taxon>
        <taxon>Dothideomycetes</taxon>
        <taxon>Dothideomycetes incertae sedis</taxon>
        <taxon>Coniosporium</taxon>
    </lineage>
</organism>
<sequence>INATIERRAGDSSGAQILRLFPDATSGPLAKSEKEQFRHLQNQVRTTEMMAEYVRMADERHMLTKEYVLHEKKRESDKEMDRPGGPDIGSADFEAGELTDNDEDLMVE</sequence>
<dbReference type="EMBL" id="JAWDJW010005469">
    <property type="protein sequence ID" value="KAK3067661.1"/>
    <property type="molecule type" value="Genomic_DNA"/>
</dbReference>
<proteinExistence type="predicted"/>
<dbReference type="Proteomes" id="UP001186974">
    <property type="component" value="Unassembled WGS sequence"/>
</dbReference>
<evidence type="ECO:0000313" key="2">
    <source>
        <dbReference type="Proteomes" id="UP001186974"/>
    </source>
</evidence>
<accession>A0ACC3DFR0</accession>
<reference evidence="1" key="1">
    <citation type="submission" date="2024-09" db="EMBL/GenBank/DDBJ databases">
        <title>Black Yeasts Isolated from many extreme environments.</title>
        <authorList>
            <person name="Coleine C."/>
            <person name="Stajich J.E."/>
            <person name="Selbmann L."/>
        </authorList>
    </citation>
    <scope>NUCLEOTIDE SEQUENCE</scope>
    <source>
        <strain evidence="1">CCFEE 5737</strain>
    </source>
</reference>
<comment type="caution">
    <text evidence="1">The sequence shown here is derived from an EMBL/GenBank/DDBJ whole genome shotgun (WGS) entry which is preliminary data.</text>
</comment>
<feature type="non-terminal residue" evidence="1">
    <location>
        <position position="1"/>
    </location>
</feature>
<gene>
    <name evidence="1" type="ORF">LTS18_000989</name>
</gene>
<protein>
    <submittedName>
        <fullName evidence="1">Uncharacterized protein</fullName>
    </submittedName>
</protein>
<name>A0ACC3DFR0_9PEZI</name>
<evidence type="ECO:0000313" key="1">
    <source>
        <dbReference type="EMBL" id="KAK3067661.1"/>
    </source>
</evidence>